<evidence type="ECO:0000256" key="1">
    <source>
        <dbReference type="SAM" id="MobiDB-lite"/>
    </source>
</evidence>
<dbReference type="AlphaFoldDB" id="A0A1H9U538"/>
<gene>
    <name evidence="2" type="ORF">SAMN04487884_11751</name>
</gene>
<name>A0A1H9U538_BUTFI</name>
<reference evidence="2 3" key="1">
    <citation type="submission" date="2016-10" db="EMBL/GenBank/DDBJ databases">
        <authorList>
            <person name="de Groot N.N."/>
        </authorList>
    </citation>
    <scope>NUCLEOTIDE SEQUENCE [LARGE SCALE GENOMIC DNA]</scope>
    <source>
        <strain evidence="2 3">AR40</strain>
    </source>
</reference>
<dbReference type="EMBL" id="FOGJ01000017">
    <property type="protein sequence ID" value="SES04556.1"/>
    <property type="molecule type" value="Genomic_DNA"/>
</dbReference>
<evidence type="ECO:0000313" key="2">
    <source>
        <dbReference type="EMBL" id="SES04556.1"/>
    </source>
</evidence>
<accession>A0A1H9U538</accession>
<dbReference type="Proteomes" id="UP000182584">
    <property type="component" value="Unassembled WGS sequence"/>
</dbReference>
<organism evidence="2 3">
    <name type="scientific">Butyrivibrio fibrisolvens</name>
    <dbReference type="NCBI Taxonomy" id="831"/>
    <lineage>
        <taxon>Bacteria</taxon>
        <taxon>Bacillati</taxon>
        <taxon>Bacillota</taxon>
        <taxon>Clostridia</taxon>
        <taxon>Lachnospirales</taxon>
        <taxon>Lachnospiraceae</taxon>
        <taxon>Butyrivibrio</taxon>
    </lineage>
</organism>
<sequence length="233" mass="27036">MQQTNNQQMPLQGTSDTSLQADDIKPSSYTFPVGREVKLGPGGRQPKIELKNAIGHFKTITKHRWKVRRNCFKMGLYWQGLTHDLSKYSPTEFLQGCRYYQGDRSPNASEREVNGLSLAWLHHKGRNKHHYEYWIDFSSKDSSSPFGVLPGKMPDRYIAEMIADRVAASRTYRKDAYTSADPLNYYLTVKQTPTPMHPYTIEKLEFFLHMLADKGEEETFAYIKNVFLKNKKK</sequence>
<evidence type="ECO:0000313" key="3">
    <source>
        <dbReference type="Proteomes" id="UP000182584"/>
    </source>
</evidence>
<feature type="region of interest" description="Disordered" evidence="1">
    <location>
        <begin position="1"/>
        <end position="44"/>
    </location>
</feature>
<dbReference type="InterPro" id="IPR043721">
    <property type="entry name" value="DUF5662"/>
</dbReference>
<evidence type="ECO:0008006" key="4">
    <source>
        <dbReference type="Google" id="ProtNLM"/>
    </source>
</evidence>
<proteinExistence type="predicted"/>
<dbReference type="Pfam" id="PF18907">
    <property type="entry name" value="DUF5662"/>
    <property type="match status" value="1"/>
</dbReference>
<dbReference type="eggNOG" id="ENOG502ZRIE">
    <property type="taxonomic scope" value="Bacteria"/>
</dbReference>
<feature type="compositionally biased region" description="Polar residues" evidence="1">
    <location>
        <begin position="1"/>
        <end position="20"/>
    </location>
</feature>
<protein>
    <recommendedName>
        <fullName evidence="4">Catalase</fullName>
    </recommendedName>
</protein>